<sequence>MATDEDDPARHPLVVAMRALLRASHGQSGRAIRSAVREAAALAHEVATCGSLGEHDAALSHRESLDGLEADASSVESELRLVWDTLVLSRELPRAEGLDFEEIEELVLAHLLAFPDFLADALVMNFLRQVQLGQSFLHAEDQRINVAAVLQQLQPQLEKHKATAAAIAAECCRHLQDRSETLAGKLLSRMDLDNDGFVGEQDFLKSAVHALALEVRAEGVLRRTNCGCGGTFLIESLRCKDPICVAPRGPFFGWGDVYEETVPLHLKAGQRTSSPDGQVENVAVSAGVQQLLKDESFADDFHEAMCTALIRNGTVQADKDAAAHRRVENGARTVSRLLVWELGGSAPLEDLLAASVRIPTPCTAKRSMDEEQSGTQLQVPRTSDANMASQAEPVQSEGPPPL</sequence>
<dbReference type="PROSITE" id="PS00018">
    <property type="entry name" value="EF_HAND_1"/>
    <property type="match status" value="1"/>
</dbReference>
<evidence type="ECO:0000313" key="2">
    <source>
        <dbReference type="EMBL" id="CAJ1398435.1"/>
    </source>
</evidence>
<comment type="caution">
    <text evidence="2">The sequence shown here is derived from an EMBL/GenBank/DDBJ whole genome shotgun (WGS) entry which is preliminary data.</text>
</comment>
<feature type="region of interest" description="Disordered" evidence="1">
    <location>
        <begin position="363"/>
        <end position="402"/>
    </location>
</feature>
<accession>A0AA36N4I3</accession>
<evidence type="ECO:0000256" key="1">
    <source>
        <dbReference type="SAM" id="MobiDB-lite"/>
    </source>
</evidence>
<evidence type="ECO:0000313" key="3">
    <source>
        <dbReference type="Proteomes" id="UP001178507"/>
    </source>
</evidence>
<dbReference type="InterPro" id="IPR018247">
    <property type="entry name" value="EF_Hand_1_Ca_BS"/>
</dbReference>
<evidence type="ECO:0008006" key="4">
    <source>
        <dbReference type="Google" id="ProtNLM"/>
    </source>
</evidence>
<dbReference type="Proteomes" id="UP001178507">
    <property type="component" value="Unassembled WGS sequence"/>
</dbReference>
<proteinExistence type="predicted"/>
<feature type="compositionally biased region" description="Polar residues" evidence="1">
    <location>
        <begin position="373"/>
        <end position="393"/>
    </location>
</feature>
<dbReference type="EMBL" id="CAUJNA010003300">
    <property type="protein sequence ID" value="CAJ1398435.1"/>
    <property type="molecule type" value="Genomic_DNA"/>
</dbReference>
<dbReference type="AlphaFoldDB" id="A0AA36N4I3"/>
<gene>
    <name evidence="2" type="ORF">EVOR1521_LOCUS22234</name>
</gene>
<organism evidence="2 3">
    <name type="scientific">Effrenium voratum</name>
    <dbReference type="NCBI Taxonomy" id="2562239"/>
    <lineage>
        <taxon>Eukaryota</taxon>
        <taxon>Sar</taxon>
        <taxon>Alveolata</taxon>
        <taxon>Dinophyceae</taxon>
        <taxon>Suessiales</taxon>
        <taxon>Symbiodiniaceae</taxon>
        <taxon>Effrenium</taxon>
    </lineage>
</organism>
<protein>
    <recommendedName>
        <fullName evidence="4">EF-hand domain-containing protein</fullName>
    </recommendedName>
</protein>
<keyword evidence="3" id="KW-1185">Reference proteome</keyword>
<reference evidence="2" key="1">
    <citation type="submission" date="2023-08" db="EMBL/GenBank/DDBJ databases">
        <authorList>
            <person name="Chen Y."/>
            <person name="Shah S."/>
            <person name="Dougan E. K."/>
            <person name="Thang M."/>
            <person name="Chan C."/>
        </authorList>
    </citation>
    <scope>NUCLEOTIDE SEQUENCE</scope>
</reference>
<name>A0AA36N4I3_9DINO</name>